<feature type="transmembrane region" description="Helical" evidence="1">
    <location>
        <begin position="293"/>
        <end position="310"/>
    </location>
</feature>
<feature type="transmembrane region" description="Helical" evidence="1">
    <location>
        <begin position="179"/>
        <end position="195"/>
    </location>
</feature>
<keyword evidence="1" id="KW-0472">Membrane</keyword>
<evidence type="ECO:0000313" key="2">
    <source>
        <dbReference type="EMBL" id="NHC34412.1"/>
    </source>
</evidence>
<dbReference type="Proteomes" id="UP000031532">
    <property type="component" value="Unassembled WGS sequence"/>
</dbReference>
<dbReference type="SUPFAM" id="SSF160246">
    <property type="entry name" value="EspE N-terminal domain-like"/>
    <property type="match status" value="1"/>
</dbReference>
<feature type="transmembrane region" description="Helical" evidence="1">
    <location>
        <begin position="218"/>
        <end position="239"/>
    </location>
</feature>
<keyword evidence="3" id="KW-1185">Reference proteome</keyword>
<organism evidence="2 3">
    <name type="scientific">Scytonema millei VB511283</name>
    <dbReference type="NCBI Taxonomy" id="1245923"/>
    <lineage>
        <taxon>Bacteria</taxon>
        <taxon>Bacillati</taxon>
        <taxon>Cyanobacteriota</taxon>
        <taxon>Cyanophyceae</taxon>
        <taxon>Nostocales</taxon>
        <taxon>Scytonemataceae</taxon>
        <taxon>Scytonema</taxon>
    </lineage>
</organism>
<keyword evidence="1" id="KW-0812">Transmembrane</keyword>
<sequence length="330" mass="37378">MTRDLELKPSLAKPLGQYLVEAGIITSAQLETALEEQQQTEKCIGEILSARGWVKQETIEYVMKKIVLPEREIGEQKFLDETLFQPNNRFATSQNIYLSPQKIVRFLLVSAFSVIFLCVLVQVSTYLLPGYPLQDTLVSLFNIDGEQTIPAFFSWSLLLFCALLLGAISYSKKINREPYATHWTALAIIFFYLYLDEAIGIHERIGWIVTDKFKPSGFFYFAWTIPGSILTIICFLAFLRFINSLPPKIKNLFLLSGGIYVGGALLVEMFNGYYKSLYGDRSMYYALTAVEEGMEMLGIVTFIYGLMTYISSSMKGIHLLVSIPAKKVKS</sequence>
<keyword evidence="1" id="KW-1133">Transmembrane helix</keyword>
<dbReference type="RefSeq" id="WP_039715750.1">
    <property type="nucleotide sequence ID" value="NZ_JTJC03000001.1"/>
</dbReference>
<feature type="transmembrane region" description="Helical" evidence="1">
    <location>
        <begin position="148"/>
        <end position="167"/>
    </location>
</feature>
<dbReference type="InterPro" id="IPR037257">
    <property type="entry name" value="T2SS_E_N_sf"/>
</dbReference>
<accession>A0A9X5I4F9</accession>
<gene>
    <name evidence="2" type="ORF">QH73_0007025</name>
</gene>
<dbReference type="EMBL" id="JTJC03000001">
    <property type="protein sequence ID" value="NHC34412.1"/>
    <property type="molecule type" value="Genomic_DNA"/>
</dbReference>
<evidence type="ECO:0000313" key="3">
    <source>
        <dbReference type="Proteomes" id="UP000031532"/>
    </source>
</evidence>
<dbReference type="AlphaFoldDB" id="A0A9X5I4F9"/>
<dbReference type="OrthoDB" id="451488at2"/>
<proteinExistence type="predicted"/>
<comment type="caution">
    <text evidence="2">The sequence shown here is derived from an EMBL/GenBank/DDBJ whole genome shotgun (WGS) entry which is preliminary data.</text>
</comment>
<feature type="transmembrane region" description="Helical" evidence="1">
    <location>
        <begin position="251"/>
        <end position="273"/>
    </location>
</feature>
<name>A0A9X5I4F9_9CYAN</name>
<protein>
    <submittedName>
        <fullName evidence="2">Uncharacterized protein</fullName>
    </submittedName>
</protein>
<evidence type="ECO:0000256" key="1">
    <source>
        <dbReference type="SAM" id="Phobius"/>
    </source>
</evidence>
<reference evidence="2 3" key="1">
    <citation type="journal article" date="2015" name="Genome Announc.">
        <title>Draft Genome Sequence of the Terrestrial Cyanobacterium Scytonema millei VB511283, Isolated from Eastern India.</title>
        <authorList>
            <person name="Sen D."/>
            <person name="Chandrababunaidu M.M."/>
            <person name="Singh D."/>
            <person name="Sanghi N."/>
            <person name="Ghorai A."/>
            <person name="Mishra G.P."/>
            <person name="Madduluri M."/>
            <person name="Adhikary S.P."/>
            <person name="Tripathy S."/>
        </authorList>
    </citation>
    <scope>NUCLEOTIDE SEQUENCE [LARGE SCALE GENOMIC DNA]</scope>
    <source>
        <strain evidence="2 3">VB511283</strain>
    </source>
</reference>
<feature type="transmembrane region" description="Helical" evidence="1">
    <location>
        <begin position="106"/>
        <end position="128"/>
    </location>
</feature>